<keyword evidence="7" id="KW-1185">Reference proteome</keyword>
<dbReference type="AlphaFoldDB" id="A0A942DWF3"/>
<dbReference type="SMART" id="SM00829">
    <property type="entry name" value="PKS_ER"/>
    <property type="match status" value="1"/>
</dbReference>
<dbReference type="Gene3D" id="3.40.50.720">
    <property type="entry name" value="NAD(P)-binding Rossmann-like Domain"/>
    <property type="match status" value="1"/>
</dbReference>
<evidence type="ECO:0000256" key="4">
    <source>
        <dbReference type="RuleBase" id="RU361277"/>
    </source>
</evidence>
<evidence type="ECO:0000256" key="2">
    <source>
        <dbReference type="ARBA" id="ARBA00022833"/>
    </source>
</evidence>
<comment type="cofactor">
    <cofactor evidence="4">
        <name>Zn(2+)</name>
        <dbReference type="ChEBI" id="CHEBI:29105"/>
    </cofactor>
</comment>
<dbReference type="SUPFAM" id="SSF51735">
    <property type="entry name" value="NAD(P)-binding Rossmann-fold domains"/>
    <property type="match status" value="1"/>
</dbReference>
<dbReference type="PANTHER" id="PTHR43401">
    <property type="entry name" value="L-THREONINE 3-DEHYDROGENASE"/>
    <property type="match status" value="1"/>
</dbReference>
<dbReference type="PANTHER" id="PTHR43401:SF2">
    <property type="entry name" value="L-THREONINE 3-DEHYDROGENASE"/>
    <property type="match status" value="1"/>
</dbReference>
<evidence type="ECO:0000313" key="7">
    <source>
        <dbReference type="Proteomes" id="UP000680348"/>
    </source>
</evidence>
<evidence type="ECO:0000313" key="6">
    <source>
        <dbReference type="EMBL" id="MBS3647857.1"/>
    </source>
</evidence>
<organism evidence="6 7">
    <name type="scientific">Pseudaminobacter soli</name>
    <name type="common">ex Zhang et al. 2022</name>
    <dbReference type="NCBI Taxonomy" id="2831468"/>
    <lineage>
        <taxon>Bacteria</taxon>
        <taxon>Pseudomonadati</taxon>
        <taxon>Pseudomonadota</taxon>
        <taxon>Alphaproteobacteria</taxon>
        <taxon>Hyphomicrobiales</taxon>
        <taxon>Phyllobacteriaceae</taxon>
        <taxon>Pseudaminobacter</taxon>
    </lineage>
</organism>
<dbReference type="EMBL" id="JAGWCR010000002">
    <property type="protein sequence ID" value="MBS3647857.1"/>
    <property type="molecule type" value="Genomic_DNA"/>
</dbReference>
<name>A0A942DWF3_9HYPH</name>
<dbReference type="Proteomes" id="UP000680348">
    <property type="component" value="Unassembled WGS sequence"/>
</dbReference>
<dbReference type="InterPro" id="IPR013149">
    <property type="entry name" value="ADH-like_C"/>
</dbReference>
<dbReference type="GO" id="GO:0008270">
    <property type="term" value="F:zinc ion binding"/>
    <property type="evidence" value="ECO:0007669"/>
    <property type="project" value="InterPro"/>
</dbReference>
<sequence length="339" mass="34913">MRAVRFEGVGRIAVQELEKPAPGSGDLVVRVEASGICGTDRHILRGEFSSRPPVTLGHEFSGIVEAIGPGVTRFKVGHRVTGDPNIACGLCPSCRAGHVNLCESLEAIGVTRDGGLAEYVLVPEKQALSLPADLPPLYGAFCEPLACSIHGVDIAGLRPGMSAIVLGGGVIGMLVVQLARLAGATRTVMITRQAAKRQLAEQLGATASADPSAGDAVFDICGPGGLLSGGADVVFECAGVPDTVALAPKLARRGGAAVILGVLRPQDRVEIAPLELLLREVRLLTSFLNPFTHARAADLIATGAIDVAPLVTRQIGLEEAPGVISEPPPAGEIRAIVVP</sequence>
<keyword evidence="2 4" id="KW-0862">Zinc</keyword>
<dbReference type="InterPro" id="IPR020843">
    <property type="entry name" value="ER"/>
</dbReference>
<evidence type="ECO:0000259" key="5">
    <source>
        <dbReference type="SMART" id="SM00829"/>
    </source>
</evidence>
<dbReference type="SUPFAM" id="SSF50129">
    <property type="entry name" value="GroES-like"/>
    <property type="match status" value="1"/>
</dbReference>
<comment type="similarity">
    <text evidence="4">Belongs to the zinc-containing alcohol dehydrogenase family.</text>
</comment>
<comment type="caution">
    <text evidence="6">The sequence shown here is derived from an EMBL/GenBank/DDBJ whole genome shotgun (WGS) entry which is preliminary data.</text>
</comment>
<protein>
    <submittedName>
        <fullName evidence="6">Zinc-dependent alcohol dehydrogenase family protein</fullName>
    </submittedName>
</protein>
<dbReference type="GO" id="GO:0016616">
    <property type="term" value="F:oxidoreductase activity, acting on the CH-OH group of donors, NAD or NADP as acceptor"/>
    <property type="evidence" value="ECO:0007669"/>
    <property type="project" value="UniProtKB-ARBA"/>
</dbReference>
<dbReference type="RefSeq" id="WP_188253420.1">
    <property type="nucleotide sequence ID" value="NZ_JABVCF010000002.1"/>
</dbReference>
<dbReference type="InterPro" id="IPR013154">
    <property type="entry name" value="ADH-like_N"/>
</dbReference>
<dbReference type="InterPro" id="IPR036291">
    <property type="entry name" value="NAD(P)-bd_dom_sf"/>
</dbReference>
<proteinExistence type="inferred from homology"/>
<dbReference type="Pfam" id="PF00107">
    <property type="entry name" value="ADH_zinc_N"/>
    <property type="match status" value="1"/>
</dbReference>
<dbReference type="PROSITE" id="PS00059">
    <property type="entry name" value="ADH_ZINC"/>
    <property type="match status" value="1"/>
</dbReference>
<accession>A0A942DWF3</accession>
<keyword evidence="3" id="KW-0560">Oxidoreductase</keyword>
<dbReference type="Pfam" id="PF08240">
    <property type="entry name" value="ADH_N"/>
    <property type="match status" value="1"/>
</dbReference>
<dbReference type="InterPro" id="IPR011032">
    <property type="entry name" value="GroES-like_sf"/>
</dbReference>
<dbReference type="Gene3D" id="3.90.180.10">
    <property type="entry name" value="Medium-chain alcohol dehydrogenases, catalytic domain"/>
    <property type="match status" value="1"/>
</dbReference>
<feature type="domain" description="Enoyl reductase (ER)" evidence="5">
    <location>
        <begin position="8"/>
        <end position="324"/>
    </location>
</feature>
<keyword evidence="1 4" id="KW-0479">Metal-binding</keyword>
<evidence type="ECO:0000256" key="3">
    <source>
        <dbReference type="ARBA" id="ARBA00023002"/>
    </source>
</evidence>
<gene>
    <name evidence="6" type="ORF">KEU06_04340</name>
</gene>
<reference evidence="6" key="1">
    <citation type="submission" date="2021-04" db="EMBL/GenBank/DDBJ databases">
        <title>Pseudaminobacter soli sp. nov., isolated from paddy soil contaminated by heavy metals.</title>
        <authorList>
            <person name="Zhang K."/>
        </authorList>
    </citation>
    <scope>NUCLEOTIDE SEQUENCE</scope>
    <source>
        <strain evidence="6">19-2017</strain>
    </source>
</reference>
<dbReference type="InterPro" id="IPR050129">
    <property type="entry name" value="Zn_alcohol_dh"/>
</dbReference>
<dbReference type="InterPro" id="IPR002328">
    <property type="entry name" value="ADH_Zn_CS"/>
</dbReference>
<evidence type="ECO:0000256" key="1">
    <source>
        <dbReference type="ARBA" id="ARBA00022723"/>
    </source>
</evidence>
<dbReference type="CDD" id="cd08234">
    <property type="entry name" value="threonine_DH_like"/>
    <property type="match status" value="1"/>
</dbReference>